<proteinExistence type="inferred from homology"/>
<dbReference type="PANTHER" id="PTHR11075">
    <property type="entry name" value="PEPTIDE CHAIN RELEASE FACTOR"/>
    <property type="match status" value="1"/>
</dbReference>
<dbReference type="GO" id="GO:0016150">
    <property type="term" value="F:translation release factor activity, codon nonspecific"/>
    <property type="evidence" value="ECO:0007669"/>
    <property type="project" value="TreeGrafter"/>
</dbReference>
<dbReference type="Pfam" id="PF00472">
    <property type="entry name" value="RF-1"/>
    <property type="match status" value="1"/>
</dbReference>
<dbReference type="InterPro" id="IPR000352">
    <property type="entry name" value="Pep_chain_release_fac_I"/>
</dbReference>
<dbReference type="InterPro" id="IPR052104">
    <property type="entry name" value="Mito_Release_Factor_mL62"/>
</dbReference>
<evidence type="ECO:0000313" key="8">
    <source>
        <dbReference type="Proteomes" id="UP000747542"/>
    </source>
</evidence>
<reference evidence="7" key="1">
    <citation type="journal article" date="2021" name="Sci. Adv.">
        <title>The American lobster genome reveals insights on longevity, neural, and immune adaptations.</title>
        <authorList>
            <person name="Polinski J.M."/>
            <person name="Zimin A.V."/>
            <person name="Clark K.F."/>
            <person name="Kohn A.B."/>
            <person name="Sadowski N."/>
            <person name="Timp W."/>
            <person name="Ptitsyn A."/>
            <person name="Khanna P."/>
            <person name="Romanova D.Y."/>
            <person name="Williams P."/>
            <person name="Greenwood S.J."/>
            <person name="Moroz L.L."/>
            <person name="Walt D.R."/>
            <person name="Bodnar A.G."/>
        </authorList>
    </citation>
    <scope>NUCLEOTIDE SEQUENCE</scope>
    <source>
        <strain evidence="7">GMGI-L3</strain>
    </source>
</reference>
<dbReference type="EMBL" id="JAHLQT010010178">
    <property type="protein sequence ID" value="KAG7172988.1"/>
    <property type="molecule type" value="Genomic_DNA"/>
</dbReference>
<dbReference type="GO" id="GO:0005762">
    <property type="term" value="C:mitochondrial large ribosomal subunit"/>
    <property type="evidence" value="ECO:0007669"/>
    <property type="project" value="TreeGrafter"/>
</dbReference>
<dbReference type="PANTHER" id="PTHR11075:SF54">
    <property type="entry name" value="LARGE RIBOSOMAL SUBUNIT PROTEIN ML62"/>
    <property type="match status" value="1"/>
</dbReference>
<dbReference type="Gene3D" id="3.30.160.20">
    <property type="match status" value="1"/>
</dbReference>
<dbReference type="SUPFAM" id="SSF110916">
    <property type="entry name" value="Peptidyl-tRNA hydrolase domain-like"/>
    <property type="match status" value="1"/>
</dbReference>
<accession>A0A8J5N546</accession>
<dbReference type="PROSITE" id="PS00745">
    <property type="entry name" value="RF_PROK_I"/>
    <property type="match status" value="1"/>
</dbReference>
<feature type="region of interest" description="Disordered" evidence="5">
    <location>
        <begin position="131"/>
        <end position="155"/>
    </location>
</feature>
<keyword evidence="7" id="KW-0378">Hydrolase</keyword>
<comment type="similarity">
    <text evidence="2">Belongs to the prokaryotic/mitochondrial release factor family. Mitochondrion-specific ribosomal protein mL62 subfamily.</text>
</comment>
<evidence type="ECO:0000256" key="4">
    <source>
        <dbReference type="ARBA" id="ARBA00041531"/>
    </source>
</evidence>
<comment type="caution">
    <text evidence="7">The sequence shown here is derived from an EMBL/GenBank/DDBJ whole genome shotgun (WGS) entry which is preliminary data.</text>
</comment>
<sequence length="176" mass="20008">MRVLSSLSWSRYTSVGSCLQRKVDRQPPKTEGLNFSGYVPMDKVQVLYSRSSGPGGQNVNKVNTKVDLRFHVDTADWLSQELKEQITEKYKTSITVDGFLVLRSDKTRSQQLNLADAMDKLRHLIHTASYVPSSPSKEDEERHRRRHEASVRKVAPEESPFFNQARQTSTSVGLVI</sequence>
<dbReference type="GO" id="GO:0070126">
    <property type="term" value="P:mitochondrial translational termination"/>
    <property type="evidence" value="ECO:0007669"/>
    <property type="project" value="TreeGrafter"/>
</dbReference>
<organism evidence="7 8">
    <name type="scientific">Homarus americanus</name>
    <name type="common">American lobster</name>
    <dbReference type="NCBI Taxonomy" id="6706"/>
    <lineage>
        <taxon>Eukaryota</taxon>
        <taxon>Metazoa</taxon>
        <taxon>Ecdysozoa</taxon>
        <taxon>Arthropoda</taxon>
        <taxon>Crustacea</taxon>
        <taxon>Multicrustacea</taxon>
        <taxon>Malacostraca</taxon>
        <taxon>Eumalacostraca</taxon>
        <taxon>Eucarida</taxon>
        <taxon>Decapoda</taxon>
        <taxon>Pleocyemata</taxon>
        <taxon>Astacidea</taxon>
        <taxon>Nephropoidea</taxon>
        <taxon>Nephropidae</taxon>
        <taxon>Homarus</taxon>
    </lineage>
</organism>
<evidence type="ECO:0000256" key="5">
    <source>
        <dbReference type="SAM" id="MobiDB-lite"/>
    </source>
</evidence>
<evidence type="ECO:0000256" key="3">
    <source>
        <dbReference type="ARBA" id="ARBA00039441"/>
    </source>
</evidence>
<evidence type="ECO:0000256" key="1">
    <source>
        <dbReference type="ARBA" id="ARBA00013260"/>
    </source>
</evidence>
<evidence type="ECO:0000313" key="7">
    <source>
        <dbReference type="EMBL" id="KAG7172988.1"/>
    </source>
</evidence>
<evidence type="ECO:0000259" key="6">
    <source>
        <dbReference type="PROSITE" id="PS00745"/>
    </source>
</evidence>
<dbReference type="FunFam" id="3.30.160.20:FF:000046">
    <property type="entry name" value="Peptidyl-tRNA hydrolase ICT1"/>
    <property type="match status" value="1"/>
</dbReference>
<evidence type="ECO:0000256" key="2">
    <source>
        <dbReference type="ARBA" id="ARBA00038225"/>
    </source>
</evidence>
<gene>
    <name evidence="7" type="primary">Mrpl58-L</name>
    <name evidence="7" type="ORF">Hamer_G008501</name>
</gene>
<keyword evidence="8" id="KW-1185">Reference proteome</keyword>
<dbReference type="Proteomes" id="UP000747542">
    <property type="component" value="Unassembled WGS sequence"/>
</dbReference>
<feature type="compositionally biased region" description="Basic and acidic residues" evidence="5">
    <location>
        <begin position="136"/>
        <end position="155"/>
    </location>
</feature>
<dbReference type="EC" id="3.1.1.29" evidence="1"/>
<protein>
    <recommendedName>
        <fullName evidence="3">Large ribosomal subunit protein mL62</fullName>
        <ecNumber evidence="1">3.1.1.29</ecNumber>
    </recommendedName>
    <alternativeName>
        <fullName evidence="4">Peptidyl-tRNA hydrolase ICT1, mitochondrial</fullName>
    </alternativeName>
</protein>
<name>A0A8J5N546_HOMAM</name>
<dbReference type="GO" id="GO:0004045">
    <property type="term" value="F:peptidyl-tRNA hydrolase activity"/>
    <property type="evidence" value="ECO:0007669"/>
    <property type="project" value="UniProtKB-EC"/>
</dbReference>
<feature type="domain" description="Prokaryotic-type class I peptide chain release factors" evidence="6">
    <location>
        <begin position="50"/>
        <end position="66"/>
    </location>
</feature>
<dbReference type="AlphaFoldDB" id="A0A8J5N546"/>